<dbReference type="GO" id="GO:0004518">
    <property type="term" value="F:nuclease activity"/>
    <property type="evidence" value="ECO:0007669"/>
    <property type="project" value="InterPro"/>
</dbReference>
<accession>A0A6J6V4U7</accession>
<evidence type="ECO:0000259" key="1">
    <source>
        <dbReference type="PROSITE" id="PS51658"/>
    </source>
</evidence>
<gene>
    <name evidence="2" type="ORF">UFOPK2166_00296</name>
    <name evidence="3" type="ORF">UFOPK2195_00205</name>
    <name evidence="4" type="ORF">UFOPK2872_00865</name>
</gene>
<dbReference type="EMBL" id="CAEZWB010000022">
    <property type="protein sequence ID" value="CAB4642136.1"/>
    <property type="molecule type" value="Genomic_DNA"/>
</dbReference>
<organism evidence="4">
    <name type="scientific">freshwater metagenome</name>
    <dbReference type="NCBI Taxonomy" id="449393"/>
    <lineage>
        <taxon>unclassified sequences</taxon>
        <taxon>metagenomes</taxon>
        <taxon>ecological metagenomes</taxon>
    </lineage>
</organism>
<dbReference type="InterPro" id="IPR036104">
    <property type="entry name" value="BFN_sf"/>
</dbReference>
<dbReference type="PROSITE" id="PS51658">
    <property type="entry name" value="BFN"/>
    <property type="match status" value="1"/>
</dbReference>
<sequence length="163" mass="17675">MLVELNLVGVRLEVPSNVPVLMLKETEGKMRELPIFIGGPEASAIHYALEGIVPERPLTHDLLVTVVSEMGGTIEKIVLTDVVEHTYFAEIEIAVKGSTNRVSARPSDAVAIAVRVGAPIFAESALMDSAAKEPPVVQPDEEEGILDDFRQFINSINPEDFQG</sequence>
<dbReference type="Pfam" id="PF02577">
    <property type="entry name" value="BFN_dom"/>
    <property type="match status" value="1"/>
</dbReference>
<dbReference type="EMBL" id="CAEZWH010000020">
    <property type="protein sequence ID" value="CAB4645971.1"/>
    <property type="molecule type" value="Genomic_DNA"/>
</dbReference>
<dbReference type="PANTHER" id="PTHR15160:SF1">
    <property type="entry name" value="VON HIPPEL-LINDAU DISEASE TUMOR SUPPRESSOR"/>
    <property type="match status" value="1"/>
</dbReference>
<proteinExistence type="predicted"/>
<dbReference type="EMBL" id="CAEZZM010000101">
    <property type="protein sequence ID" value="CAB4766073.1"/>
    <property type="molecule type" value="Genomic_DNA"/>
</dbReference>
<evidence type="ECO:0000313" key="4">
    <source>
        <dbReference type="EMBL" id="CAB4766073.1"/>
    </source>
</evidence>
<name>A0A6J6V4U7_9ZZZZ</name>
<reference evidence="4" key="1">
    <citation type="submission" date="2020-05" db="EMBL/GenBank/DDBJ databases">
        <authorList>
            <person name="Chiriac C."/>
            <person name="Salcher M."/>
            <person name="Ghai R."/>
            <person name="Kavagutti S V."/>
        </authorList>
    </citation>
    <scope>NUCLEOTIDE SEQUENCE</scope>
</reference>
<dbReference type="AlphaFoldDB" id="A0A6J6V4U7"/>
<evidence type="ECO:0000313" key="3">
    <source>
        <dbReference type="EMBL" id="CAB4645971.1"/>
    </source>
</evidence>
<protein>
    <submittedName>
        <fullName evidence="4">Unannotated protein</fullName>
    </submittedName>
</protein>
<dbReference type="PANTHER" id="PTHR15160">
    <property type="entry name" value="VON HIPPEL-LINDAU PROTEIN"/>
    <property type="match status" value="1"/>
</dbReference>
<feature type="domain" description="BFN" evidence="1">
    <location>
        <begin position="2"/>
        <end position="134"/>
    </location>
</feature>
<evidence type="ECO:0000313" key="2">
    <source>
        <dbReference type="EMBL" id="CAB4642136.1"/>
    </source>
</evidence>
<dbReference type="Gene3D" id="3.10.690.10">
    <property type="entry name" value="Bifunctional nuclease domain"/>
    <property type="match status" value="1"/>
</dbReference>
<dbReference type="InterPro" id="IPR003729">
    <property type="entry name" value="Bi_nuclease_dom"/>
</dbReference>
<dbReference type="SUPFAM" id="SSF103256">
    <property type="entry name" value="Hypothetical protein TM0160"/>
    <property type="match status" value="1"/>
</dbReference>